<accession>A0ABT5F1H3</accession>
<dbReference type="Proteomes" id="UP001221411">
    <property type="component" value="Unassembled WGS sequence"/>
</dbReference>
<dbReference type="Gene3D" id="1.25.40.10">
    <property type="entry name" value="Tetratricopeptide repeat domain"/>
    <property type="match status" value="2"/>
</dbReference>
<sequence length="932" mass="99920">MRRPRPARASSLFPALLFALALLTPGDTRPNATASAPPPPPPLPLDVEVAGCGAVLADPACELPEDRTLRIWVKAPPGARIEAALDDDAAPLDGAAIQGGTLGRIEVPAPTRELSVTATLGDRRASFRLPIRPPSPDPALKEAESLRQAGKLDEAAARLTKVVSDPDPTRRAKALGKLARIDRAQGRIEEAIGRFEDSMRAHRALGRISDEFLDGFALYYTLTYHGRRLAEARRVLDRLEPLADRHPEGRVLLSYYAGLLSSETGDLRTTLRLLRASAEGAERLGLAMHRLDVLQLEADMLQILGRGAEGEARLAEVRASFPADASPCRTASMHTSVGWFALQAIARGDRSELRIEDAHAAFSRALALHQGACPDPEKLANALTNLALAELFGGDAAQAAAYLARARRERPDPDARLVVWLLDIEGRITLGRGDPARALRIYERMADIAAAGVLPASRFRAALGRAEAFEVLGRVAAAKTAYAEAEALLDDHSLLVPLGQGRETFLGRFDEGARRRVDFLLRHDPAEAAMAARRSRARSLAALRWQGRIEALGPEERARWEGAILSYRRERDALDHEARGDWKLAADALARARAARSAREAKLEAALDQALVVLGRVEVDGGAALPPVAPGELLLVYHPIRAGWAGFALTREGVTARRLPAPSASPTPEELSRLLLDPFGDALTNARRIRLAPYGELDRIDVHALPWKGAPLLARAPVAYAVDLPGRGESAPVPAVEQAAWAVVVADPRRDLPAARREAELVAGALEERGGLRVRRLWAREATLGAVREGLEAPGAVLFHYAGHGFFGGRDGWESGLPLAEGGFLSVRDVLSLPRVPAHVVLSGCDTARTAAEARAEGLGLAQAFVVVGARSVIAATRPIDDHMAQRMMAALYGSPSARGPIDAVAALRDAALAVRAEDAASDWASLRVLVP</sequence>
<dbReference type="Pfam" id="PF12770">
    <property type="entry name" value="CHAT"/>
    <property type="match status" value="1"/>
</dbReference>
<gene>
    <name evidence="3" type="ORF">POL67_41795</name>
</gene>
<dbReference type="RefSeq" id="WP_271926669.1">
    <property type="nucleotide sequence ID" value="NZ_JAQNDO010000001.1"/>
</dbReference>
<feature type="chain" id="PRO_5046429757" evidence="1">
    <location>
        <begin position="22"/>
        <end position="932"/>
    </location>
</feature>
<comment type="caution">
    <text evidence="3">The sequence shown here is derived from an EMBL/GenBank/DDBJ whole genome shotgun (WGS) entry which is preliminary data.</text>
</comment>
<dbReference type="InterPro" id="IPR019734">
    <property type="entry name" value="TPR_rpt"/>
</dbReference>
<dbReference type="EMBL" id="JAQNDO010000001">
    <property type="protein sequence ID" value="MDC0747938.1"/>
    <property type="molecule type" value="Genomic_DNA"/>
</dbReference>
<feature type="signal peptide" evidence="1">
    <location>
        <begin position="1"/>
        <end position="21"/>
    </location>
</feature>
<organism evidence="3 4">
    <name type="scientific">Polyangium mundeleinium</name>
    <dbReference type="NCBI Taxonomy" id="2995306"/>
    <lineage>
        <taxon>Bacteria</taxon>
        <taxon>Pseudomonadati</taxon>
        <taxon>Myxococcota</taxon>
        <taxon>Polyangia</taxon>
        <taxon>Polyangiales</taxon>
        <taxon>Polyangiaceae</taxon>
        <taxon>Polyangium</taxon>
    </lineage>
</organism>
<dbReference type="InterPro" id="IPR024983">
    <property type="entry name" value="CHAT_dom"/>
</dbReference>
<dbReference type="SUPFAM" id="SSF48452">
    <property type="entry name" value="TPR-like"/>
    <property type="match status" value="2"/>
</dbReference>
<proteinExistence type="predicted"/>
<keyword evidence="1" id="KW-0732">Signal</keyword>
<name>A0ABT5F1H3_9BACT</name>
<dbReference type="SMART" id="SM00028">
    <property type="entry name" value="TPR"/>
    <property type="match status" value="3"/>
</dbReference>
<keyword evidence="4" id="KW-1185">Reference proteome</keyword>
<feature type="domain" description="CHAT" evidence="2">
    <location>
        <begin position="669"/>
        <end position="927"/>
    </location>
</feature>
<dbReference type="InterPro" id="IPR011990">
    <property type="entry name" value="TPR-like_helical_dom_sf"/>
</dbReference>
<evidence type="ECO:0000256" key="1">
    <source>
        <dbReference type="SAM" id="SignalP"/>
    </source>
</evidence>
<reference evidence="3 4" key="1">
    <citation type="submission" date="2022-11" db="EMBL/GenBank/DDBJ databases">
        <title>Minimal conservation of predation-associated metabolite biosynthetic gene clusters underscores biosynthetic potential of Myxococcota including descriptions for ten novel species: Archangium lansinium sp. nov., Myxococcus landrumus sp. nov., Nannocystis bai.</title>
        <authorList>
            <person name="Ahearne A."/>
            <person name="Stevens C."/>
            <person name="Dowd S."/>
        </authorList>
    </citation>
    <scope>NUCLEOTIDE SEQUENCE [LARGE SCALE GENOMIC DNA]</scope>
    <source>
        <strain evidence="3 4">RJM3</strain>
    </source>
</reference>
<evidence type="ECO:0000313" key="3">
    <source>
        <dbReference type="EMBL" id="MDC0747938.1"/>
    </source>
</evidence>
<evidence type="ECO:0000313" key="4">
    <source>
        <dbReference type="Proteomes" id="UP001221411"/>
    </source>
</evidence>
<protein>
    <submittedName>
        <fullName evidence="3">CHAT domain-containing protein</fullName>
    </submittedName>
</protein>
<evidence type="ECO:0000259" key="2">
    <source>
        <dbReference type="Pfam" id="PF12770"/>
    </source>
</evidence>